<reference evidence="1 2" key="1">
    <citation type="submission" date="2018-03" db="EMBL/GenBank/DDBJ databases">
        <title>Genomic Encyclopedia of Archaeal and Bacterial Type Strains, Phase II (KMG-II): from individual species to whole genera.</title>
        <authorList>
            <person name="Goeker M."/>
        </authorList>
    </citation>
    <scope>NUCLEOTIDE SEQUENCE [LARGE SCALE GENOMIC DNA]</scope>
    <source>
        <strain evidence="1 2">DSM 22727</strain>
    </source>
</reference>
<accession>A0ABX5E4A0</accession>
<gene>
    <name evidence="1" type="ORF">LY02_02011</name>
</gene>
<dbReference type="SUPFAM" id="SSF50939">
    <property type="entry name" value="Sialidases"/>
    <property type="match status" value="1"/>
</dbReference>
<comment type="caution">
    <text evidence="1">The sequence shown here is derived from an EMBL/GenBank/DDBJ whole genome shotgun (WGS) entry which is preliminary data.</text>
</comment>
<name>A0ABX5E4A0_NONUL</name>
<keyword evidence="2" id="KW-1185">Reference proteome</keyword>
<evidence type="ECO:0000313" key="1">
    <source>
        <dbReference type="EMBL" id="PRX13763.1"/>
    </source>
</evidence>
<organism evidence="1 2">
    <name type="scientific">Nonlabens ulvanivorans</name>
    <name type="common">Persicivirga ulvanivorans</name>
    <dbReference type="NCBI Taxonomy" id="906888"/>
    <lineage>
        <taxon>Bacteria</taxon>
        <taxon>Pseudomonadati</taxon>
        <taxon>Bacteroidota</taxon>
        <taxon>Flavobacteriia</taxon>
        <taxon>Flavobacteriales</taxon>
        <taxon>Flavobacteriaceae</taxon>
        <taxon>Nonlabens</taxon>
    </lineage>
</organism>
<evidence type="ECO:0000313" key="2">
    <source>
        <dbReference type="Proteomes" id="UP000239997"/>
    </source>
</evidence>
<protein>
    <submittedName>
        <fullName evidence="1">BNR repeat neuraminidase</fullName>
    </submittedName>
</protein>
<dbReference type="Proteomes" id="UP000239997">
    <property type="component" value="Unassembled WGS sequence"/>
</dbReference>
<dbReference type="EMBL" id="PVNA01000003">
    <property type="protein sequence ID" value="PRX13763.1"/>
    <property type="molecule type" value="Genomic_DNA"/>
</dbReference>
<proteinExistence type="predicted"/>
<dbReference type="InterPro" id="IPR036278">
    <property type="entry name" value="Sialidase_sf"/>
</dbReference>
<sequence length="466" mass="53325">MDLLFRFFNYLFICFENYFIRIYDRICRIFVLTIMLFMSPSCGTVDIQSPLKGSSRATAYHDSDKMVNTKDYLFVTYLQHRIGDELVIVRRYNKSSKTWDQTSTLGVAKDDHGGGALVIDSQGYLHIVYGSHNSPLYYKKSQSAYDVNSWSTPLEISGNLTYPSLVINKNDDLFLAARNDIIGGSWSVRLFKKSSLSKSWDKGKDIITSDYLKWKKAYGKSSMFVSNGYARFGKYLSVNHKNELHLTFHYFEYVPKKIKTFANNKVNSSTHFVSHTFSKDLGHSWSKENGDFSIEPISLKDISIISGNNDPSKVDCNYSAGQHFYKDGKIYLFFSKHYGIETTLHLASSSFPYKFWEEIEILNDDYYLRAPVAASQGTRTIFAVNAIPKDVYVNGRPPANLPLKSKIIIGELDLTSLNVKWNDNNMVVNPSWLPQLSNEYKGDIWYMVTQGARESNDTNVIINKVK</sequence>
<dbReference type="Pfam" id="PF15892">
    <property type="entry name" value="BNR_4"/>
    <property type="match status" value="1"/>
</dbReference>